<evidence type="ECO:0000313" key="2">
    <source>
        <dbReference type="Proteomes" id="UP001235939"/>
    </source>
</evidence>
<dbReference type="Proteomes" id="UP001235939">
    <property type="component" value="Chromosome X"/>
</dbReference>
<sequence length="68" mass="8533">MAAHQWTLNRVQEDPQQAKMRMSRHCRLWSWRVVVSYSENFRMRYRVYSKFIQNLLTFEKKQRRLKIA</sequence>
<proteinExistence type="predicted"/>
<name>A0ABY6LRY7_9ARAC</name>
<reference evidence="1 2" key="1">
    <citation type="submission" date="2022-03" db="EMBL/GenBank/DDBJ databases">
        <title>A chromosomal length assembly of Cordylochernes scorpioides.</title>
        <authorList>
            <person name="Zeh D."/>
            <person name="Zeh J."/>
        </authorList>
    </citation>
    <scope>NUCLEOTIDE SEQUENCE [LARGE SCALE GENOMIC DNA]</scope>
    <source>
        <strain evidence="1">IN4F17</strain>
        <tissue evidence="1">Whole Body</tissue>
    </source>
</reference>
<organism evidence="1 2">
    <name type="scientific">Cordylochernes scorpioides</name>
    <dbReference type="NCBI Taxonomy" id="51811"/>
    <lineage>
        <taxon>Eukaryota</taxon>
        <taxon>Metazoa</taxon>
        <taxon>Ecdysozoa</taxon>
        <taxon>Arthropoda</taxon>
        <taxon>Chelicerata</taxon>
        <taxon>Arachnida</taxon>
        <taxon>Pseudoscorpiones</taxon>
        <taxon>Cheliferoidea</taxon>
        <taxon>Chernetidae</taxon>
        <taxon>Cordylochernes</taxon>
    </lineage>
</organism>
<gene>
    <name evidence="1" type="ORF">LAZ67_X000395</name>
</gene>
<keyword evidence="2" id="KW-1185">Reference proteome</keyword>
<evidence type="ECO:0000313" key="1">
    <source>
        <dbReference type="EMBL" id="UYV83843.1"/>
    </source>
</evidence>
<accession>A0ABY6LRY7</accession>
<dbReference type="EMBL" id="CP092886">
    <property type="protein sequence ID" value="UYV83843.1"/>
    <property type="molecule type" value="Genomic_DNA"/>
</dbReference>
<protein>
    <submittedName>
        <fullName evidence="1">Uncharacterized protein</fullName>
    </submittedName>
</protein>